<dbReference type="AlphaFoldDB" id="W5TM77"/>
<dbReference type="KEGG" id="nno:NONO_c53180"/>
<dbReference type="Pfam" id="PF06108">
    <property type="entry name" value="DUF952"/>
    <property type="match status" value="1"/>
</dbReference>
<evidence type="ECO:0000313" key="3">
    <source>
        <dbReference type="Proteomes" id="UP000019150"/>
    </source>
</evidence>
<proteinExistence type="predicted"/>
<evidence type="ECO:0008006" key="4">
    <source>
        <dbReference type="Google" id="ProtNLM"/>
    </source>
</evidence>
<evidence type="ECO:0000313" key="2">
    <source>
        <dbReference type="EMBL" id="AHH20098.1"/>
    </source>
</evidence>
<dbReference type="EMBL" id="CP006850">
    <property type="protein sequence ID" value="AHH20098.1"/>
    <property type="molecule type" value="Genomic_DNA"/>
</dbReference>
<dbReference type="Proteomes" id="UP000019150">
    <property type="component" value="Chromosome"/>
</dbReference>
<dbReference type="SUPFAM" id="SSF56399">
    <property type="entry name" value="ADP-ribosylation"/>
    <property type="match status" value="1"/>
</dbReference>
<accession>W5TM77</accession>
<sequence length="147" mass="15885">MVLPVTADHRDDPRAGTENSNGRRLVHLCTSSEWEQARAAGERITPSLGTEGFVHLSAPHQVHLPANRLFAGRTDMLLLWLDPAGLTAPLRWEPGVPGDPGSMRFPHLYGPLPVAAVVGTSYYSPDANGTFPALTADPEQWPDARTA</sequence>
<dbReference type="OrthoDB" id="5638018at2"/>
<protein>
    <recommendedName>
        <fullName evidence="4">Glutathione S-transferase domain-containing protein</fullName>
    </recommendedName>
</protein>
<dbReference type="eggNOG" id="COG3502">
    <property type="taxonomic scope" value="Bacteria"/>
</dbReference>
<dbReference type="InterPro" id="IPR009297">
    <property type="entry name" value="DUF952"/>
</dbReference>
<dbReference type="PANTHER" id="PTHR34129:SF1">
    <property type="entry name" value="DUF952 DOMAIN-CONTAINING PROTEIN"/>
    <property type="match status" value="1"/>
</dbReference>
<dbReference type="HOGENOM" id="CLU_129452_1_0_11"/>
<name>W5TM77_9NOCA</name>
<dbReference type="PATRIC" id="fig|1415166.3.peg.5482"/>
<reference evidence="2 3" key="1">
    <citation type="journal article" date="2014" name="Appl. Environ. Microbiol.">
        <title>Insights into the Microbial Degradation of Rubber and Gutta-Percha by Analysis of the Complete Genome of Nocardia nova SH22a.</title>
        <authorList>
            <person name="Luo Q."/>
            <person name="Hiessl S."/>
            <person name="Poehlein A."/>
            <person name="Daniel R."/>
            <person name="Steinbuchel A."/>
        </authorList>
    </citation>
    <scope>NUCLEOTIDE SEQUENCE [LARGE SCALE GENOMIC DNA]</scope>
    <source>
        <strain evidence="2">SH22a</strain>
    </source>
</reference>
<organism evidence="2 3">
    <name type="scientific">Nocardia nova SH22a</name>
    <dbReference type="NCBI Taxonomy" id="1415166"/>
    <lineage>
        <taxon>Bacteria</taxon>
        <taxon>Bacillati</taxon>
        <taxon>Actinomycetota</taxon>
        <taxon>Actinomycetes</taxon>
        <taxon>Mycobacteriales</taxon>
        <taxon>Nocardiaceae</taxon>
        <taxon>Nocardia</taxon>
    </lineage>
</organism>
<dbReference type="PANTHER" id="PTHR34129">
    <property type="entry name" value="BLR1139 PROTEIN"/>
    <property type="match status" value="1"/>
</dbReference>
<feature type="region of interest" description="Disordered" evidence="1">
    <location>
        <begin position="1"/>
        <end position="21"/>
    </location>
</feature>
<gene>
    <name evidence="2" type="ORF">NONO_c53180</name>
</gene>
<dbReference type="Gene3D" id="3.20.170.20">
    <property type="entry name" value="Protein of unknown function DUF952"/>
    <property type="match status" value="1"/>
</dbReference>
<keyword evidence="3" id="KW-1185">Reference proteome</keyword>
<evidence type="ECO:0000256" key="1">
    <source>
        <dbReference type="SAM" id="MobiDB-lite"/>
    </source>
</evidence>
<dbReference type="STRING" id="1415166.NONO_c53180"/>